<dbReference type="GO" id="GO:0005525">
    <property type="term" value="F:GTP binding"/>
    <property type="evidence" value="ECO:0007669"/>
    <property type="project" value="UniProtKB-KW"/>
</dbReference>
<protein>
    <submittedName>
        <fullName evidence="4">Uncharacterized protein</fullName>
    </submittedName>
</protein>
<dbReference type="PANTHER" id="PTHR45909:SF1">
    <property type="entry name" value="ADP-RIBOSYLATION FACTOR-RELATED PROTEIN 1"/>
    <property type="match status" value="1"/>
</dbReference>
<dbReference type="EMBL" id="BPWL01000001">
    <property type="protein sequence ID" value="GJJ06523.1"/>
    <property type="molecule type" value="Genomic_DNA"/>
</dbReference>
<dbReference type="InterPro" id="IPR027417">
    <property type="entry name" value="P-loop_NTPase"/>
</dbReference>
<dbReference type="PANTHER" id="PTHR45909">
    <property type="entry name" value="ADP-RIBOSYLATION FACTOR-RELATED PROTEIN 1"/>
    <property type="match status" value="1"/>
</dbReference>
<dbReference type="SUPFAM" id="SSF52540">
    <property type="entry name" value="P-loop containing nucleoside triphosphate hydrolases"/>
    <property type="match status" value="1"/>
</dbReference>
<dbReference type="GO" id="GO:0006886">
    <property type="term" value="P:intracellular protein transport"/>
    <property type="evidence" value="ECO:0007669"/>
    <property type="project" value="TreeGrafter"/>
</dbReference>
<keyword evidence="1 3" id="KW-0547">Nucleotide-binding</keyword>
<sequence length="146" mass="17015">MARHGIERFWDLGGQTSIRNIWNRYYSQCHAVAYVVDAQDREHLDEGWEVFHSVLSDPEILDVPLLLLANKQDNPESLSAEEIRDSYETWWQARLKDLPTDNITQSQDRVASLQVIGISALNGQGIHEAIDWLFLRVQNSRRRERD</sequence>
<evidence type="ECO:0000313" key="5">
    <source>
        <dbReference type="Proteomes" id="UP001050691"/>
    </source>
</evidence>
<accession>A0AAV5A1L8</accession>
<keyword evidence="5" id="KW-1185">Reference proteome</keyword>
<comment type="caution">
    <text evidence="4">The sequence shown here is derived from an EMBL/GenBank/DDBJ whole genome shotgun (WGS) entry which is preliminary data.</text>
</comment>
<evidence type="ECO:0000256" key="1">
    <source>
        <dbReference type="ARBA" id="ARBA00022741"/>
    </source>
</evidence>
<name>A0AAV5A1L8_9AGAM</name>
<evidence type="ECO:0000256" key="2">
    <source>
        <dbReference type="ARBA" id="ARBA00023134"/>
    </source>
</evidence>
<dbReference type="Proteomes" id="UP001050691">
    <property type="component" value="Unassembled WGS sequence"/>
</dbReference>
<proteinExistence type="predicted"/>
<dbReference type="GO" id="GO:0034067">
    <property type="term" value="P:protein localization to Golgi apparatus"/>
    <property type="evidence" value="ECO:0007669"/>
    <property type="project" value="TreeGrafter"/>
</dbReference>
<dbReference type="InterPro" id="IPR024156">
    <property type="entry name" value="Small_GTPase_ARF"/>
</dbReference>
<dbReference type="PROSITE" id="PS51417">
    <property type="entry name" value="ARF"/>
    <property type="match status" value="1"/>
</dbReference>
<dbReference type="AlphaFoldDB" id="A0AAV5A1L8"/>
<keyword evidence="2 3" id="KW-0342">GTP-binding</keyword>
<evidence type="ECO:0000256" key="3">
    <source>
        <dbReference type="PIRSR" id="PIRSR606689-1"/>
    </source>
</evidence>
<organism evidence="4 5">
    <name type="scientific">Clathrus columnatus</name>
    <dbReference type="NCBI Taxonomy" id="1419009"/>
    <lineage>
        <taxon>Eukaryota</taxon>
        <taxon>Fungi</taxon>
        <taxon>Dikarya</taxon>
        <taxon>Basidiomycota</taxon>
        <taxon>Agaricomycotina</taxon>
        <taxon>Agaricomycetes</taxon>
        <taxon>Phallomycetidae</taxon>
        <taxon>Phallales</taxon>
        <taxon>Clathraceae</taxon>
        <taxon>Clathrus</taxon>
    </lineage>
</organism>
<dbReference type="InterPro" id="IPR006689">
    <property type="entry name" value="Small_GTPase_ARF/SAR"/>
</dbReference>
<dbReference type="Gene3D" id="3.40.50.300">
    <property type="entry name" value="P-loop containing nucleotide triphosphate hydrolases"/>
    <property type="match status" value="1"/>
</dbReference>
<feature type="binding site" evidence="3">
    <location>
        <begin position="70"/>
        <end position="73"/>
    </location>
    <ligand>
        <name>GTP</name>
        <dbReference type="ChEBI" id="CHEBI:37565"/>
    </ligand>
</feature>
<dbReference type="GO" id="GO:0003924">
    <property type="term" value="F:GTPase activity"/>
    <property type="evidence" value="ECO:0007669"/>
    <property type="project" value="InterPro"/>
</dbReference>
<gene>
    <name evidence="4" type="ORF">Clacol_000715</name>
</gene>
<feature type="binding site" evidence="3">
    <location>
        <position position="14"/>
    </location>
    <ligand>
        <name>GTP</name>
        <dbReference type="ChEBI" id="CHEBI:37565"/>
    </ligand>
</feature>
<dbReference type="GO" id="GO:0043001">
    <property type="term" value="P:Golgi to plasma membrane protein transport"/>
    <property type="evidence" value="ECO:0007669"/>
    <property type="project" value="TreeGrafter"/>
</dbReference>
<evidence type="ECO:0000313" key="4">
    <source>
        <dbReference type="EMBL" id="GJJ06523.1"/>
    </source>
</evidence>
<dbReference type="PRINTS" id="PR00328">
    <property type="entry name" value="SAR1GTPBP"/>
</dbReference>
<reference evidence="4" key="1">
    <citation type="submission" date="2021-10" db="EMBL/GenBank/DDBJ databases">
        <title>De novo Genome Assembly of Clathrus columnatus (Basidiomycota, Fungi) Using Illumina and Nanopore Sequence Data.</title>
        <authorList>
            <person name="Ogiso-Tanaka E."/>
            <person name="Itagaki H."/>
            <person name="Hosoya T."/>
            <person name="Hosaka K."/>
        </authorList>
    </citation>
    <scope>NUCLEOTIDE SEQUENCE</scope>
    <source>
        <strain evidence="4">MO-923</strain>
    </source>
</reference>
<dbReference type="Pfam" id="PF00025">
    <property type="entry name" value="Arf"/>
    <property type="match status" value="1"/>
</dbReference>
<dbReference type="GO" id="GO:0005794">
    <property type="term" value="C:Golgi apparatus"/>
    <property type="evidence" value="ECO:0007669"/>
    <property type="project" value="TreeGrafter"/>
</dbReference>